<keyword evidence="2" id="KW-0223">Dioxygenase</keyword>
<keyword evidence="2" id="KW-0670">Pyruvate</keyword>
<name>A0A251ZXE8_9PROT</name>
<keyword evidence="3" id="KW-1185">Reference proteome</keyword>
<evidence type="ECO:0000259" key="1">
    <source>
        <dbReference type="Pfam" id="PF01261"/>
    </source>
</evidence>
<dbReference type="InterPro" id="IPR050312">
    <property type="entry name" value="IolE/XylAMocC-like"/>
</dbReference>
<dbReference type="SUPFAM" id="SSF51658">
    <property type="entry name" value="Xylose isomerase-like"/>
    <property type="match status" value="1"/>
</dbReference>
<dbReference type="Gene3D" id="3.20.20.150">
    <property type="entry name" value="Divalent-metal-dependent TIM barrel enzymes"/>
    <property type="match status" value="1"/>
</dbReference>
<keyword evidence="2" id="KW-0560">Oxidoreductase</keyword>
<protein>
    <submittedName>
        <fullName evidence="2">4-hydroxyphenylpyruvate dioxygenase</fullName>
    </submittedName>
</protein>
<dbReference type="RefSeq" id="WP_086631716.1">
    <property type="nucleotide sequence ID" value="NZ_JOPB01000001.1"/>
</dbReference>
<feature type="domain" description="Xylose isomerase-like TIM barrel" evidence="1">
    <location>
        <begin position="25"/>
        <end position="265"/>
    </location>
</feature>
<dbReference type="InterPro" id="IPR036237">
    <property type="entry name" value="Xyl_isomerase-like_sf"/>
</dbReference>
<dbReference type="Pfam" id="PF01261">
    <property type="entry name" value="AP_endonuc_2"/>
    <property type="match status" value="1"/>
</dbReference>
<dbReference type="PANTHER" id="PTHR12110:SF21">
    <property type="entry name" value="XYLOSE ISOMERASE-LIKE TIM BARREL DOMAIN-CONTAINING PROTEIN"/>
    <property type="match status" value="1"/>
</dbReference>
<dbReference type="Proteomes" id="UP000194946">
    <property type="component" value="Unassembled WGS sequence"/>
</dbReference>
<proteinExistence type="predicted"/>
<dbReference type="GO" id="GO:0051213">
    <property type="term" value="F:dioxygenase activity"/>
    <property type="evidence" value="ECO:0007669"/>
    <property type="project" value="UniProtKB-KW"/>
</dbReference>
<sequence>MFSHNPLFLNTVLLGGTTEEKLFSASKAGFQQVELWRQDIDMMDGDINLLNKDLQKLKLSLTDYQVLLDFDGAAEPFRQAKRNEALTMLDVAEKIGAKTLLVPANTNYSCIKDNIEQDLRWLVDQASKRNIRIAYEAMAWSVYINKTTEAWKIVNKINALNLGLVIDAFHIFSLKRTVQDLCDIPMEKIFLVQLSDAVDFPEKQNVIDIARHHRLLPGNGKFPIKTLINYLAQNNYQGPIGLEVFNDDLKKQPPQLVAEQAMKSLQYILQC</sequence>
<evidence type="ECO:0000313" key="3">
    <source>
        <dbReference type="Proteomes" id="UP000194946"/>
    </source>
</evidence>
<dbReference type="PANTHER" id="PTHR12110">
    <property type="entry name" value="HYDROXYPYRUVATE ISOMERASE"/>
    <property type="match status" value="1"/>
</dbReference>
<accession>A0A251ZXE8</accession>
<dbReference type="InterPro" id="IPR013022">
    <property type="entry name" value="Xyl_isomerase-like_TIM-brl"/>
</dbReference>
<gene>
    <name evidence="2" type="ORF">HK18_01900</name>
</gene>
<organism evidence="2 3">
    <name type="scientific">Commensalibacter intestini</name>
    <dbReference type="NCBI Taxonomy" id="479936"/>
    <lineage>
        <taxon>Bacteria</taxon>
        <taxon>Pseudomonadati</taxon>
        <taxon>Pseudomonadota</taxon>
        <taxon>Alphaproteobacteria</taxon>
        <taxon>Acetobacterales</taxon>
        <taxon>Acetobacteraceae</taxon>
    </lineage>
</organism>
<dbReference type="EMBL" id="JOPB01000001">
    <property type="protein sequence ID" value="OUI79339.1"/>
    <property type="molecule type" value="Genomic_DNA"/>
</dbReference>
<evidence type="ECO:0000313" key="2">
    <source>
        <dbReference type="EMBL" id="OUI79339.1"/>
    </source>
</evidence>
<comment type="caution">
    <text evidence="2">The sequence shown here is derived from an EMBL/GenBank/DDBJ whole genome shotgun (WGS) entry which is preliminary data.</text>
</comment>
<reference evidence="3" key="1">
    <citation type="submission" date="2014-06" db="EMBL/GenBank/DDBJ databases">
        <authorList>
            <person name="Winans N.J."/>
            <person name="Newell P.D."/>
            <person name="Douglas A.E."/>
        </authorList>
    </citation>
    <scope>NUCLEOTIDE SEQUENCE [LARGE SCALE GENOMIC DNA]</scope>
    <source>
        <strain evidence="3">DmL_052</strain>
    </source>
</reference>
<dbReference type="AlphaFoldDB" id="A0A251ZXE8"/>